<sequence>MATGIIAVALNRDAPTTPWGFRLHGGKDIGFPLVIQRVVFQTFTVAVKVNIANRLLSIANDCLIDLDIQICPT</sequence>
<keyword evidence="2" id="KW-1185">Reference proteome</keyword>
<comment type="caution">
    <text evidence="1">The sequence shown here is derived from an EMBL/GenBank/DDBJ whole genome shotgun (WGS) entry which is preliminary data.</text>
</comment>
<dbReference type="EMBL" id="JAFNEN010000100">
    <property type="protein sequence ID" value="KAG8194704.1"/>
    <property type="molecule type" value="Genomic_DNA"/>
</dbReference>
<dbReference type="Proteomes" id="UP000827092">
    <property type="component" value="Unassembled WGS sequence"/>
</dbReference>
<organism evidence="1 2">
    <name type="scientific">Oedothorax gibbosus</name>
    <dbReference type="NCBI Taxonomy" id="931172"/>
    <lineage>
        <taxon>Eukaryota</taxon>
        <taxon>Metazoa</taxon>
        <taxon>Ecdysozoa</taxon>
        <taxon>Arthropoda</taxon>
        <taxon>Chelicerata</taxon>
        <taxon>Arachnida</taxon>
        <taxon>Araneae</taxon>
        <taxon>Araneomorphae</taxon>
        <taxon>Entelegynae</taxon>
        <taxon>Araneoidea</taxon>
        <taxon>Linyphiidae</taxon>
        <taxon>Erigoninae</taxon>
        <taxon>Oedothorax</taxon>
    </lineage>
</organism>
<protein>
    <submittedName>
        <fullName evidence="1">Uncharacterized protein</fullName>
    </submittedName>
</protein>
<dbReference type="AlphaFoldDB" id="A0AAV6VDF5"/>
<accession>A0AAV6VDF5</accession>
<dbReference type="InterPro" id="IPR036034">
    <property type="entry name" value="PDZ_sf"/>
</dbReference>
<dbReference type="Gene3D" id="2.30.42.10">
    <property type="match status" value="1"/>
</dbReference>
<evidence type="ECO:0000313" key="2">
    <source>
        <dbReference type="Proteomes" id="UP000827092"/>
    </source>
</evidence>
<gene>
    <name evidence="1" type="ORF">JTE90_028018</name>
</gene>
<name>A0AAV6VDF5_9ARAC</name>
<proteinExistence type="predicted"/>
<evidence type="ECO:0000313" key="1">
    <source>
        <dbReference type="EMBL" id="KAG8194704.1"/>
    </source>
</evidence>
<reference evidence="1 2" key="1">
    <citation type="journal article" date="2022" name="Nat. Ecol. Evol.">
        <title>A masculinizing supergene underlies an exaggerated male reproductive morph in a spider.</title>
        <authorList>
            <person name="Hendrickx F."/>
            <person name="De Corte Z."/>
            <person name="Sonet G."/>
            <person name="Van Belleghem S.M."/>
            <person name="Kostlbacher S."/>
            <person name="Vangestel C."/>
        </authorList>
    </citation>
    <scope>NUCLEOTIDE SEQUENCE [LARGE SCALE GENOMIC DNA]</scope>
    <source>
        <strain evidence="1">W744_W776</strain>
    </source>
</reference>